<evidence type="ECO:0000313" key="1">
    <source>
        <dbReference type="Proteomes" id="UP000790787"/>
    </source>
</evidence>
<protein>
    <submittedName>
        <fullName evidence="2">Uncharacterized protein LOC142168973</fullName>
    </submittedName>
</protein>
<reference evidence="2" key="2">
    <citation type="submission" date="2025-08" db="UniProtKB">
        <authorList>
            <consortium name="RefSeq"/>
        </authorList>
    </citation>
    <scope>IDENTIFICATION</scope>
    <source>
        <tissue evidence="2">Leaf</tissue>
    </source>
</reference>
<reference evidence="1" key="1">
    <citation type="journal article" date="2014" name="Nat. Commun.">
        <title>The tobacco genome sequence and its comparison with those of tomato and potato.</title>
        <authorList>
            <person name="Sierro N."/>
            <person name="Battey J.N."/>
            <person name="Ouadi S."/>
            <person name="Bakaher N."/>
            <person name="Bovet L."/>
            <person name="Willig A."/>
            <person name="Goepfert S."/>
            <person name="Peitsch M.C."/>
            <person name="Ivanov N.V."/>
        </authorList>
    </citation>
    <scope>NUCLEOTIDE SEQUENCE [LARGE SCALE GENOMIC DNA]</scope>
</reference>
<dbReference type="RefSeq" id="XP_075086261.1">
    <property type="nucleotide sequence ID" value="XM_075230160.1"/>
</dbReference>
<dbReference type="Proteomes" id="UP000790787">
    <property type="component" value="Chromosome 14"/>
</dbReference>
<sequence length="561" mass="65733">MRTYNQHCQLFKEEKSLKQQLEKWSTIEEGIARQKSRVQWLKLSDSNIAFFHACVKNREAQNSISSLMTADGEILQRKEAWHIKGNDLTNVVLDFFETGEMHRTVNCTIVTLIPKVKRPSTVKEYMPISCCTVLYKIISKVIISRLQKVMDHLVDHSQGAFVPGRVITDNIILSHELSPTQSTLMTVQPRLLKQKNGLRQGDPMSLFLFVLAIDYLSRLLKRLKNEAKFKYHPRWLIQQYNNKSLIYWVLKRITSCTTKYLSCVGRTQLLRRVLFSIQIFWSQIFVPPKKLILLIERICKIFLCTGGTELSKKALLAREKFCFPLTIGGLNLLNISLWNKDAICKLMWNLYRKKDKLWAQWIHTYYSKGKPIWETTFNQASWMVSKIFKAKGPLMNAGYTEQDMQELESFSIKAMYKKLLGEHPKVEWRRLVCNNKESPRWIFNMRLIVHGRLYTKDSLANWGLIEDQTCPLCNETPETINHLFFQCPTSAAIWNKILQWKGIGRQAQPWEEELQWAIVYHNGKSTNAEVYRMSLQVAYTMYGKRETIELFDKKRDQHASL</sequence>
<name>A0AC58SMQ7_TOBAC</name>
<organism evidence="1 2">
    <name type="scientific">Nicotiana tabacum</name>
    <name type="common">Common tobacco</name>
    <dbReference type="NCBI Taxonomy" id="4097"/>
    <lineage>
        <taxon>Eukaryota</taxon>
        <taxon>Viridiplantae</taxon>
        <taxon>Streptophyta</taxon>
        <taxon>Embryophyta</taxon>
        <taxon>Tracheophyta</taxon>
        <taxon>Spermatophyta</taxon>
        <taxon>Magnoliopsida</taxon>
        <taxon>eudicotyledons</taxon>
        <taxon>Gunneridae</taxon>
        <taxon>Pentapetalae</taxon>
        <taxon>asterids</taxon>
        <taxon>lamiids</taxon>
        <taxon>Solanales</taxon>
        <taxon>Solanaceae</taxon>
        <taxon>Nicotianoideae</taxon>
        <taxon>Nicotianeae</taxon>
        <taxon>Nicotiana</taxon>
    </lineage>
</organism>
<gene>
    <name evidence="2" type="primary">LOC142168973</name>
</gene>
<keyword evidence="1" id="KW-1185">Reference proteome</keyword>
<proteinExistence type="predicted"/>
<evidence type="ECO:0000313" key="2">
    <source>
        <dbReference type="RefSeq" id="XP_075086261.1"/>
    </source>
</evidence>
<accession>A0AC58SMQ7</accession>